<reference evidence="2" key="1">
    <citation type="submission" date="2021-01" db="EMBL/GenBank/DDBJ databases">
        <authorList>
            <person name="Kaushik A."/>
        </authorList>
    </citation>
    <scope>NUCLEOTIDE SEQUENCE</scope>
    <source>
        <strain evidence="2">AG5</strain>
    </source>
</reference>
<dbReference type="Pfam" id="PF22693">
    <property type="entry name" value="MACPF_1"/>
    <property type="match status" value="1"/>
</dbReference>
<dbReference type="EMBL" id="CAJNJQ010002719">
    <property type="protein sequence ID" value="CAE7183397.1"/>
    <property type="molecule type" value="Genomic_DNA"/>
</dbReference>
<dbReference type="InterPro" id="IPR001229">
    <property type="entry name" value="Jacalin-like_lectin_dom"/>
</dbReference>
<gene>
    <name evidence="2" type="ORF">RDB_LOCUS119700</name>
</gene>
<dbReference type="AlphaFoldDB" id="A0A8H3E950"/>
<dbReference type="SUPFAM" id="SSF51101">
    <property type="entry name" value="Mannose-binding lectins"/>
    <property type="match status" value="2"/>
</dbReference>
<accession>A0A8H3E950</accession>
<dbReference type="Proteomes" id="UP000663827">
    <property type="component" value="Unassembled WGS sequence"/>
</dbReference>
<feature type="domain" description="Jacalin-type lectin" evidence="1">
    <location>
        <begin position="451"/>
        <end position="602"/>
    </location>
</feature>
<sequence>MSPRPDELKDRLIDESDFKLNLPVLHGIAFGGSAGPYKCSQQVAQLRPDAISSIQLCQDIEIEDIYPANEHEARFIHLGWPSPSTLPSQSWDILTPGTQASPPLGTWVCRRLIVHRWRISIQSKDLIAMDPFVEAVEVALENSNTSDKIRALRDVFATWGDMIPLAVVVGASLATTGALGPNQSLTGSVSTFRPPDRGPDMMQIIDQSLDITGNFERRFASRIQVCLIWFGFEDPTLFFLEGGYPDVFSNSGFNAWLTSAVNIDSSPTWEVVKVNRAAPIIDLLPKNLRQQINQLLSYTNIVSRSPSVGTQMPSGFDGASLGVKGIKQINIWHNSAGVQDISFVYVDRAVAGPYGFGRNNQMYDSFVLAQDEFITGCFVWYTSSVISSLQFVKNTSQVSAFYGAQTSAGDPVIFNAGGNALLGLSGNCNTQNLLQAQAVWRSDVKVDTYRVTSTATIGVANAALFNDAQYLGDPINSRISKIRFRSSASVVAGLQVTYSHKQNGNEVHQETPARGTDAGPIDSWVLADGENITQVKGRCSGAVVYQLEFVTNKGNTKRFGQEAGEVFNLVPPNKDMVLYYLLGKRISCSAGYVQSLTFVWGAPPL</sequence>
<evidence type="ECO:0000259" key="1">
    <source>
        <dbReference type="PROSITE" id="PS51752"/>
    </source>
</evidence>
<dbReference type="PANTHER" id="PTHR47293">
    <property type="entry name" value="JACALIN-RELATED LECTIN 3"/>
    <property type="match status" value="1"/>
</dbReference>
<dbReference type="Gene3D" id="2.100.10.30">
    <property type="entry name" value="Jacalin-like lectin domain"/>
    <property type="match status" value="2"/>
</dbReference>
<evidence type="ECO:0000313" key="2">
    <source>
        <dbReference type="EMBL" id="CAE7183397.1"/>
    </source>
</evidence>
<dbReference type="PANTHER" id="PTHR47293:SF7">
    <property type="entry name" value="JACALIN-RELATED LECTIN 34-RELATED"/>
    <property type="match status" value="1"/>
</dbReference>
<feature type="domain" description="Jacalin-type lectin" evidence="1">
    <location>
        <begin position="302"/>
        <end position="442"/>
    </location>
</feature>
<organism evidence="2 3">
    <name type="scientific">Rhizoctonia solani</name>
    <dbReference type="NCBI Taxonomy" id="456999"/>
    <lineage>
        <taxon>Eukaryota</taxon>
        <taxon>Fungi</taxon>
        <taxon>Dikarya</taxon>
        <taxon>Basidiomycota</taxon>
        <taxon>Agaricomycotina</taxon>
        <taxon>Agaricomycetes</taxon>
        <taxon>Cantharellales</taxon>
        <taxon>Ceratobasidiaceae</taxon>
        <taxon>Rhizoctonia</taxon>
    </lineage>
</organism>
<name>A0A8H3E950_9AGAM</name>
<comment type="caution">
    <text evidence="2">The sequence shown here is derived from an EMBL/GenBank/DDBJ whole genome shotgun (WGS) entry which is preliminary data.</text>
</comment>
<protein>
    <recommendedName>
        <fullName evidence="1">Jacalin-type lectin domain-containing protein</fullName>
    </recommendedName>
</protein>
<dbReference type="InterPro" id="IPR036404">
    <property type="entry name" value="Jacalin-like_lectin_dom_sf"/>
</dbReference>
<dbReference type="SMART" id="SM00915">
    <property type="entry name" value="Jacalin"/>
    <property type="match status" value="2"/>
</dbReference>
<evidence type="ECO:0000313" key="3">
    <source>
        <dbReference type="Proteomes" id="UP000663827"/>
    </source>
</evidence>
<dbReference type="PROSITE" id="PS51752">
    <property type="entry name" value="JACALIN_LECTIN"/>
    <property type="match status" value="2"/>
</dbReference>
<dbReference type="InterPro" id="IPR054586">
    <property type="entry name" value="MACPF_1_fungal"/>
</dbReference>
<dbReference type="Pfam" id="PF01419">
    <property type="entry name" value="Jacalin"/>
    <property type="match status" value="2"/>
</dbReference>
<proteinExistence type="predicted"/>